<dbReference type="Proteomes" id="UP001162992">
    <property type="component" value="Chromosome 22"/>
</dbReference>
<name>A0ACC2AGP9_DIPCM</name>
<comment type="caution">
    <text evidence="1">The sequence shown here is derived from an EMBL/GenBank/DDBJ whole genome shotgun (WGS) entry which is preliminary data.</text>
</comment>
<protein>
    <submittedName>
        <fullName evidence="1">Uncharacterized protein</fullName>
    </submittedName>
</protein>
<proteinExistence type="predicted"/>
<accession>A0ACC2AGP9</accession>
<evidence type="ECO:0000313" key="2">
    <source>
        <dbReference type="Proteomes" id="UP001162992"/>
    </source>
</evidence>
<dbReference type="EMBL" id="CM055113">
    <property type="protein sequence ID" value="KAJ7516621.1"/>
    <property type="molecule type" value="Genomic_DNA"/>
</dbReference>
<sequence length="101" mass="12397">MLDCIDIKYVWSFMHDMHAFGAYRRGESNFLLFDIHLFPSLYRLFLVFHLMDRSCTTYVDYRYYVSQFVQFVYLKLIGMRTPKYRFNARRLNETATCKYLN</sequence>
<organism evidence="1 2">
    <name type="scientific">Diphasiastrum complanatum</name>
    <name type="common">Issler's clubmoss</name>
    <name type="synonym">Lycopodium complanatum</name>
    <dbReference type="NCBI Taxonomy" id="34168"/>
    <lineage>
        <taxon>Eukaryota</taxon>
        <taxon>Viridiplantae</taxon>
        <taxon>Streptophyta</taxon>
        <taxon>Embryophyta</taxon>
        <taxon>Tracheophyta</taxon>
        <taxon>Lycopodiopsida</taxon>
        <taxon>Lycopodiales</taxon>
        <taxon>Lycopodiaceae</taxon>
        <taxon>Lycopodioideae</taxon>
        <taxon>Diphasiastrum</taxon>
    </lineage>
</organism>
<keyword evidence="2" id="KW-1185">Reference proteome</keyword>
<evidence type="ECO:0000313" key="1">
    <source>
        <dbReference type="EMBL" id="KAJ7516621.1"/>
    </source>
</evidence>
<gene>
    <name evidence="1" type="ORF">O6H91_22G064700</name>
</gene>
<reference evidence="2" key="1">
    <citation type="journal article" date="2024" name="Proc. Natl. Acad. Sci. U.S.A.">
        <title>Extraordinary preservation of gene collinearity over three hundred million years revealed in homosporous lycophytes.</title>
        <authorList>
            <person name="Li C."/>
            <person name="Wickell D."/>
            <person name="Kuo L.Y."/>
            <person name="Chen X."/>
            <person name="Nie B."/>
            <person name="Liao X."/>
            <person name="Peng D."/>
            <person name="Ji J."/>
            <person name="Jenkins J."/>
            <person name="Williams M."/>
            <person name="Shu S."/>
            <person name="Plott C."/>
            <person name="Barry K."/>
            <person name="Rajasekar S."/>
            <person name="Grimwood J."/>
            <person name="Han X."/>
            <person name="Sun S."/>
            <person name="Hou Z."/>
            <person name="He W."/>
            <person name="Dai G."/>
            <person name="Sun C."/>
            <person name="Schmutz J."/>
            <person name="Leebens-Mack J.H."/>
            <person name="Li F.W."/>
            <person name="Wang L."/>
        </authorList>
    </citation>
    <scope>NUCLEOTIDE SEQUENCE [LARGE SCALE GENOMIC DNA]</scope>
    <source>
        <strain evidence="2">cv. PW_Plant_1</strain>
    </source>
</reference>